<dbReference type="InterPro" id="IPR008271">
    <property type="entry name" value="Ser/Thr_kinase_AS"/>
</dbReference>
<dbReference type="PROSITE" id="PS00108">
    <property type="entry name" value="PROTEIN_KINASE_ST"/>
    <property type="match status" value="1"/>
</dbReference>
<keyword evidence="1 5" id="KW-0723">Serine/threonine-protein kinase</keyword>
<dbReference type="SUPFAM" id="SSF56112">
    <property type="entry name" value="Protein kinase-like (PK-like)"/>
    <property type="match status" value="1"/>
</dbReference>
<dbReference type="Ensembl" id="ENSCSAVT00000001601.1">
    <property type="protein sequence ID" value="ENSCSAVP00000001581.1"/>
    <property type="gene ID" value="ENSCSAVG00000000903.1"/>
</dbReference>
<evidence type="ECO:0000256" key="5">
    <source>
        <dbReference type="RuleBase" id="RU000304"/>
    </source>
</evidence>
<comment type="similarity">
    <text evidence="5">Belongs to the protein kinase superfamily.</text>
</comment>
<evidence type="ECO:0000313" key="7">
    <source>
        <dbReference type="Ensembl" id="ENSCSAVP00000001581.1"/>
    </source>
</evidence>
<evidence type="ECO:0000313" key="8">
    <source>
        <dbReference type="Proteomes" id="UP000007875"/>
    </source>
</evidence>
<dbReference type="InterPro" id="IPR001245">
    <property type="entry name" value="Ser-Thr/Tyr_kinase_cat_dom"/>
</dbReference>
<dbReference type="PIRSF" id="PIRSF000654">
    <property type="entry name" value="Integrin-linked_kinase"/>
    <property type="match status" value="1"/>
</dbReference>
<dbReference type="Pfam" id="PF07714">
    <property type="entry name" value="PK_Tyr_Ser-Thr"/>
    <property type="match status" value="1"/>
</dbReference>
<organism evidence="7 8">
    <name type="scientific">Ciona savignyi</name>
    <name type="common">Pacific transparent sea squirt</name>
    <dbReference type="NCBI Taxonomy" id="51511"/>
    <lineage>
        <taxon>Eukaryota</taxon>
        <taxon>Metazoa</taxon>
        <taxon>Chordata</taxon>
        <taxon>Tunicata</taxon>
        <taxon>Ascidiacea</taxon>
        <taxon>Phlebobranchia</taxon>
        <taxon>Cionidae</taxon>
        <taxon>Ciona</taxon>
    </lineage>
</organism>
<keyword evidence="8" id="KW-1185">Reference proteome</keyword>
<protein>
    <recommendedName>
        <fullName evidence="6">Protein kinase domain-containing protein</fullName>
    </recommendedName>
</protein>
<dbReference type="Proteomes" id="UP000007875">
    <property type="component" value="Unassembled WGS sequence"/>
</dbReference>
<keyword evidence="3 4" id="KW-0067">ATP-binding</keyword>
<dbReference type="PANTHER" id="PTHR44329">
    <property type="entry name" value="SERINE/THREONINE-PROTEIN KINASE TNNI3K-RELATED"/>
    <property type="match status" value="1"/>
</dbReference>
<evidence type="ECO:0000256" key="2">
    <source>
        <dbReference type="ARBA" id="ARBA00022741"/>
    </source>
</evidence>
<evidence type="ECO:0000256" key="4">
    <source>
        <dbReference type="PROSITE-ProRule" id="PRU10141"/>
    </source>
</evidence>
<sequence>MSDQPCIRLNELKVAERQPIGQGGFAKVYRAWHPTHHMVAVKILNSNLDMRQFESERRILNSAHAANACVPYYGYISENWRGLHYNGLMFKFMECGSLYELLYRHNVYPENCLAFRMLYDISEGMQKLHEINRDNRVLHCDLKPGNILLDSDLHAKLCDFGGSMFATVTECRGRVIKTDPTGTRTVHYCAPEFFQDNFRRTSKYDVYSFAIVAWGLLARSLPYVDRTVDEVKLFVTGGGRPDINSIMDNECVKELIQRCWDQSSSARPDFREIFGTLEQPLAATEERVMANAVQHAKEALMRKLNTSFQRP</sequence>
<evidence type="ECO:0000259" key="6">
    <source>
        <dbReference type="PROSITE" id="PS50011"/>
    </source>
</evidence>
<dbReference type="eggNOG" id="KOG0192">
    <property type="taxonomic scope" value="Eukaryota"/>
</dbReference>
<dbReference type="InterPro" id="IPR000719">
    <property type="entry name" value="Prot_kinase_dom"/>
</dbReference>
<dbReference type="GO" id="GO:0004706">
    <property type="term" value="F:JUN kinase kinase kinase activity"/>
    <property type="evidence" value="ECO:0007669"/>
    <property type="project" value="TreeGrafter"/>
</dbReference>
<dbReference type="AlphaFoldDB" id="H2Y8D3"/>
<reference evidence="8" key="1">
    <citation type="submission" date="2003-08" db="EMBL/GenBank/DDBJ databases">
        <authorList>
            <person name="Birren B."/>
            <person name="Nusbaum C."/>
            <person name="Abebe A."/>
            <person name="Abouelleil A."/>
            <person name="Adekoya E."/>
            <person name="Ait-zahra M."/>
            <person name="Allen N."/>
            <person name="Allen T."/>
            <person name="An P."/>
            <person name="Anderson M."/>
            <person name="Anderson S."/>
            <person name="Arachchi H."/>
            <person name="Armbruster J."/>
            <person name="Bachantsang P."/>
            <person name="Baldwin J."/>
            <person name="Barry A."/>
            <person name="Bayul T."/>
            <person name="Blitshsteyn B."/>
            <person name="Bloom T."/>
            <person name="Blye J."/>
            <person name="Boguslavskiy L."/>
            <person name="Borowsky M."/>
            <person name="Boukhgalter B."/>
            <person name="Brunache A."/>
            <person name="Butler J."/>
            <person name="Calixte N."/>
            <person name="Calvo S."/>
            <person name="Camarata J."/>
            <person name="Campo K."/>
            <person name="Chang J."/>
            <person name="Cheshatsang Y."/>
            <person name="Citroen M."/>
            <person name="Collymore A."/>
            <person name="Considine T."/>
            <person name="Cook A."/>
            <person name="Cooke P."/>
            <person name="Corum B."/>
            <person name="Cuomo C."/>
            <person name="David R."/>
            <person name="Dawoe T."/>
            <person name="Degray S."/>
            <person name="Dodge S."/>
            <person name="Dooley K."/>
            <person name="Dorje P."/>
            <person name="Dorjee K."/>
            <person name="Dorris L."/>
            <person name="Duffey N."/>
            <person name="Dupes A."/>
            <person name="Elkins T."/>
            <person name="Engels R."/>
            <person name="Erickson J."/>
            <person name="Farina A."/>
            <person name="Faro S."/>
            <person name="Ferreira P."/>
            <person name="Fischer H."/>
            <person name="Fitzgerald M."/>
            <person name="Foley K."/>
            <person name="Gage D."/>
            <person name="Galagan J."/>
            <person name="Gearin G."/>
            <person name="Gnerre S."/>
            <person name="Gnirke A."/>
            <person name="Goyette A."/>
            <person name="Graham J."/>
            <person name="Grandbois E."/>
            <person name="Gyaltsen K."/>
            <person name="Hafez N."/>
            <person name="Hagopian D."/>
            <person name="Hagos B."/>
            <person name="Hall J."/>
            <person name="Hatcher B."/>
            <person name="Heller A."/>
            <person name="Higgins H."/>
            <person name="Honan T."/>
            <person name="Horn A."/>
            <person name="Houde N."/>
            <person name="Hughes L."/>
            <person name="Hulme W."/>
            <person name="Husby E."/>
            <person name="Iliev I."/>
            <person name="Jaffe D."/>
            <person name="Jones C."/>
            <person name="Kamal M."/>
            <person name="Kamat A."/>
            <person name="Kamvysselis M."/>
            <person name="Karlsson E."/>
            <person name="Kells C."/>
            <person name="Kieu A."/>
            <person name="Kisner P."/>
            <person name="Kodira C."/>
            <person name="Kulbokas E."/>
            <person name="Labutti K."/>
            <person name="Lama D."/>
            <person name="Landers T."/>
            <person name="Leger J."/>
            <person name="Levine S."/>
            <person name="Lewis D."/>
            <person name="Lewis T."/>
            <person name="Lindblad-toh K."/>
            <person name="Liu X."/>
            <person name="Lokyitsang T."/>
            <person name="Lokyitsang Y."/>
            <person name="Lucien O."/>
            <person name="Lui A."/>
            <person name="Ma L.J."/>
            <person name="Mabbitt R."/>
            <person name="Macdonald J."/>
            <person name="Maclean C."/>
            <person name="Major J."/>
            <person name="Manning J."/>
            <person name="Marabella R."/>
            <person name="Maru K."/>
            <person name="Matthews C."/>
            <person name="Mauceli E."/>
            <person name="Mccarthy M."/>
            <person name="Mcdonough S."/>
            <person name="Mcghee T."/>
            <person name="Meldrim J."/>
            <person name="Meneus L."/>
            <person name="Mesirov J."/>
            <person name="Mihalev A."/>
            <person name="Mihova T."/>
            <person name="Mikkelsen T."/>
            <person name="Mlenga V."/>
            <person name="Moru K."/>
            <person name="Mozes J."/>
            <person name="Mulrain L."/>
            <person name="Munson G."/>
            <person name="Naylor J."/>
            <person name="Newes C."/>
            <person name="Nguyen C."/>
            <person name="Nguyen N."/>
            <person name="Nguyen T."/>
            <person name="Nicol R."/>
            <person name="Nielsen C."/>
            <person name="Nizzari M."/>
            <person name="Norbu C."/>
            <person name="Norbu N."/>
            <person name="O'donnell P."/>
            <person name="Okoawo O."/>
            <person name="O'leary S."/>
            <person name="Omotosho B."/>
            <person name="O'neill K."/>
            <person name="Osman S."/>
            <person name="Parker S."/>
            <person name="Perrin D."/>
            <person name="Phunkhang P."/>
            <person name="Piqani B."/>
            <person name="Purcell S."/>
            <person name="Rachupka T."/>
            <person name="Ramasamy U."/>
            <person name="Rameau R."/>
            <person name="Ray V."/>
            <person name="Raymond C."/>
            <person name="Retta R."/>
            <person name="Richardson S."/>
            <person name="Rise C."/>
            <person name="Rodriguez J."/>
            <person name="Rogers J."/>
            <person name="Rogov P."/>
            <person name="Rutman M."/>
            <person name="Schupbach R."/>
            <person name="Seaman C."/>
            <person name="Settipalli S."/>
            <person name="Sharpe T."/>
            <person name="Sheridan J."/>
            <person name="Sherpa N."/>
            <person name="Shi J."/>
            <person name="Smirnov S."/>
            <person name="Smith C."/>
            <person name="Sougnez C."/>
            <person name="Spencer B."/>
            <person name="Stalker J."/>
            <person name="Stange-thomann N."/>
            <person name="Stavropoulos S."/>
            <person name="Stetson K."/>
            <person name="Stone C."/>
            <person name="Stone S."/>
            <person name="Stubbs M."/>
            <person name="Talamas J."/>
            <person name="Tchuinga P."/>
            <person name="Tenzing P."/>
            <person name="Tesfaye S."/>
            <person name="Theodore J."/>
            <person name="Thoulutsang Y."/>
            <person name="Topham K."/>
            <person name="Towey S."/>
            <person name="Tsamla T."/>
            <person name="Tsomo N."/>
            <person name="Vallee D."/>
            <person name="Vassiliev H."/>
            <person name="Venkataraman V."/>
            <person name="Vinson J."/>
            <person name="Vo A."/>
            <person name="Wade C."/>
            <person name="Wang S."/>
            <person name="Wangchuk T."/>
            <person name="Wangdi T."/>
            <person name="Whittaker C."/>
            <person name="Wilkinson J."/>
            <person name="Wu Y."/>
            <person name="Wyman D."/>
            <person name="Yadav S."/>
            <person name="Yang S."/>
            <person name="Yang X."/>
            <person name="Yeager S."/>
            <person name="Yee E."/>
            <person name="Young G."/>
            <person name="Zainoun J."/>
            <person name="Zembeck L."/>
            <person name="Zimmer A."/>
            <person name="Zody M."/>
            <person name="Lander E."/>
        </authorList>
    </citation>
    <scope>NUCLEOTIDE SEQUENCE [LARGE SCALE GENOMIC DNA]</scope>
</reference>
<keyword evidence="1 5" id="KW-0418">Kinase</keyword>
<accession>H2Y8D3</accession>
<dbReference type="GO" id="GO:0005524">
    <property type="term" value="F:ATP binding"/>
    <property type="evidence" value="ECO:0007669"/>
    <property type="project" value="UniProtKB-UniRule"/>
</dbReference>
<dbReference type="PANTHER" id="PTHR44329:SF291">
    <property type="entry name" value="PROTEIN KINASE DOMAIN-CONTAINING PROTEIN"/>
    <property type="match status" value="1"/>
</dbReference>
<dbReference type="InParanoid" id="H2Y8D3"/>
<dbReference type="InterPro" id="IPR017441">
    <property type="entry name" value="Protein_kinase_ATP_BS"/>
</dbReference>
<feature type="domain" description="Protein kinase" evidence="6">
    <location>
        <begin position="14"/>
        <end position="282"/>
    </location>
</feature>
<dbReference type="PROSITE" id="PS00107">
    <property type="entry name" value="PROTEIN_KINASE_ATP"/>
    <property type="match status" value="1"/>
</dbReference>
<dbReference type="InterPro" id="IPR011009">
    <property type="entry name" value="Kinase-like_dom_sf"/>
</dbReference>
<keyword evidence="1 5" id="KW-0808">Transferase</keyword>
<feature type="binding site" evidence="4">
    <location>
        <position position="42"/>
    </location>
    <ligand>
        <name>ATP</name>
        <dbReference type="ChEBI" id="CHEBI:30616"/>
    </ligand>
</feature>
<dbReference type="STRING" id="51511.ENSCSAVP00000001581"/>
<dbReference type="InterPro" id="IPR051681">
    <property type="entry name" value="Ser/Thr_Kinases-Pseudokinases"/>
</dbReference>
<reference evidence="7" key="3">
    <citation type="submission" date="2025-09" db="UniProtKB">
        <authorList>
            <consortium name="Ensembl"/>
        </authorList>
    </citation>
    <scope>IDENTIFICATION</scope>
</reference>
<name>H2Y8D3_CIOSA</name>
<dbReference type="HOGENOM" id="CLU_000288_7_35_1"/>
<dbReference type="GeneTree" id="ENSGT00940000161352"/>
<proteinExistence type="inferred from homology"/>
<evidence type="ECO:0000256" key="1">
    <source>
        <dbReference type="ARBA" id="ARBA00022527"/>
    </source>
</evidence>
<keyword evidence="2 4" id="KW-0547">Nucleotide-binding</keyword>
<dbReference type="Gene3D" id="1.10.510.10">
    <property type="entry name" value="Transferase(Phosphotransferase) domain 1"/>
    <property type="match status" value="1"/>
</dbReference>
<reference evidence="7" key="2">
    <citation type="submission" date="2025-08" db="UniProtKB">
        <authorList>
            <consortium name="Ensembl"/>
        </authorList>
    </citation>
    <scope>IDENTIFICATION</scope>
</reference>
<dbReference type="OMA" id="NCLAFRM"/>
<evidence type="ECO:0000256" key="3">
    <source>
        <dbReference type="ARBA" id="ARBA00022840"/>
    </source>
</evidence>
<dbReference type="SMART" id="SM00220">
    <property type="entry name" value="S_TKc"/>
    <property type="match status" value="1"/>
</dbReference>
<dbReference type="PROSITE" id="PS50011">
    <property type="entry name" value="PROTEIN_KINASE_DOM"/>
    <property type="match status" value="1"/>
</dbReference>
<dbReference type="FunCoup" id="H2Y8D3">
    <property type="interactions" value="38"/>
</dbReference>